<proteinExistence type="predicted"/>
<evidence type="ECO:0000313" key="2">
    <source>
        <dbReference type="EMBL" id="CUG89489.1"/>
    </source>
</evidence>
<sequence length="453" mass="48439">MFVGSSGRDPFSSNAVRVSPFLRQLEETQRSQLAPPSSSSMKPYHHISNGNTYLPPPPPVASTSALNTSMHVLELPYHSIVGSTTHYHLQRTSTDDKNGGGDTVLPSTARAVQVSDAHSHAKVSIQSPTLLHTYFVDPLSQSHPQQPQATRFMSPTAASWGHAARTPTLFPKVSTQVESSASRATLESKSLMQSPPPQEIALRTTRRLLQAPPQSPPPASKSLDQREPQWSELVTRLMAPSFLSPSHKKSDANEVSLAAGGKKLPSPPHRYAATATEATEVAESTSVPQISNVTTGTVSARTKATTSSSLLAPQQRYAPLPPPDLVSSYEEEEIVESNTDVIVSTMLATPSKRSHHVTSDISSSEGGALASPISVRHDDSKASVEDFATDGVTRASEMMFVSPRRPPPPPPPVEHTNASSDALEHPVRQAPSLPATSVEVHGVLRATSTTSAW</sequence>
<dbReference type="VEuPathDB" id="TriTrypDB:BSAL_21685"/>
<accession>A0A0S4JD56</accession>
<feature type="compositionally biased region" description="Polar residues" evidence="1">
    <location>
        <begin position="30"/>
        <end position="41"/>
    </location>
</feature>
<dbReference type="EMBL" id="CYKH01001745">
    <property type="protein sequence ID" value="CUG89489.1"/>
    <property type="molecule type" value="Genomic_DNA"/>
</dbReference>
<protein>
    <submittedName>
        <fullName evidence="2">Uncharacterized protein</fullName>
    </submittedName>
</protein>
<feature type="region of interest" description="Disordered" evidence="1">
    <location>
        <begin position="22"/>
        <end position="42"/>
    </location>
</feature>
<dbReference type="Proteomes" id="UP000051952">
    <property type="component" value="Unassembled WGS sequence"/>
</dbReference>
<feature type="region of interest" description="Disordered" evidence="1">
    <location>
        <begin position="241"/>
        <end position="268"/>
    </location>
</feature>
<feature type="region of interest" description="Disordered" evidence="1">
    <location>
        <begin position="352"/>
        <end position="383"/>
    </location>
</feature>
<feature type="region of interest" description="Disordered" evidence="1">
    <location>
        <begin position="400"/>
        <end position="439"/>
    </location>
</feature>
<evidence type="ECO:0000313" key="3">
    <source>
        <dbReference type="Proteomes" id="UP000051952"/>
    </source>
</evidence>
<feature type="non-terminal residue" evidence="2">
    <location>
        <position position="453"/>
    </location>
</feature>
<gene>
    <name evidence="2" type="ORF">BSAL_21685</name>
</gene>
<name>A0A0S4JD56_BODSA</name>
<dbReference type="AlphaFoldDB" id="A0A0S4JD56"/>
<evidence type="ECO:0000256" key="1">
    <source>
        <dbReference type="SAM" id="MobiDB-lite"/>
    </source>
</evidence>
<organism evidence="2 3">
    <name type="scientific">Bodo saltans</name>
    <name type="common">Flagellated protozoan</name>
    <dbReference type="NCBI Taxonomy" id="75058"/>
    <lineage>
        <taxon>Eukaryota</taxon>
        <taxon>Discoba</taxon>
        <taxon>Euglenozoa</taxon>
        <taxon>Kinetoplastea</taxon>
        <taxon>Metakinetoplastina</taxon>
        <taxon>Eubodonida</taxon>
        <taxon>Bodonidae</taxon>
        <taxon>Bodo</taxon>
    </lineage>
</organism>
<reference evidence="3" key="1">
    <citation type="submission" date="2015-09" db="EMBL/GenBank/DDBJ databases">
        <authorList>
            <consortium name="Pathogen Informatics"/>
        </authorList>
    </citation>
    <scope>NUCLEOTIDE SEQUENCE [LARGE SCALE GENOMIC DNA]</scope>
    <source>
        <strain evidence="3">Lake Konstanz</strain>
    </source>
</reference>
<feature type="compositionally biased region" description="Pro residues" evidence="1">
    <location>
        <begin position="404"/>
        <end position="413"/>
    </location>
</feature>
<keyword evidence="3" id="KW-1185">Reference proteome</keyword>